<evidence type="ECO:0000313" key="4">
    <source>
        <dbReference type="EMBL" id="NYF50196.1"/>
    </source>
</evidence>
<gene>
    <name evidence="4" type="ORF">HDF12_000561</name>
</gene>
<sequence length="708" mass="72992">MRPLWKSLSRTSAITLALLATLHAQAPTPTQTALTISPSTAGTNTAIVLTARVTSAGSPVHPGLVLFCNANAAHCEDAAILGTAQLTSAGTAKLHLRLSPNTYSLKAVFQGTPHSPVPRQPSTSATQSLTITGLSESSVGPVTATTASSGRSNLSAIVGGLGTSPLTGTVSFSDVVHNGTPLTLGTASINALPTKAQLSPFTLATYANSFLQVLSGDFNNDGLADLAALAYDDNNQDQNLGTSNLVTLLSNGDGTFRSTTVPLTTEFPPAFASGDFNGDGILDLAVYDAFSCSITPMLGKGDGTFTAQTPTSIPSCVGPPVLVADINGDGIPDLMLSGSQSFSNPAILLGKGDGTFTLTVPASSIITWPPTVLRDLNGDGIPDLITTSENYTSPGIYPILIYTGNGDGDGTFTLKSSIPYPHYVNSLDVADFTDDGIPDLIVANSDSTLDLLTGNGDGTFALKPPVSLPGALPYQIAAADFNGDGKEDVLIASTATAPNGPANLKILLGNGNGSFASPPISQNTLSYQGFTLGDYNGDGIPDVASLLYTNNLSTTVFTQLVEHTKQATIDNIPLQPDTDHVVTAHYSGSTDYKPSTSPPFDLITFPNVTAKLHFTSTGFVYSRVTNTYSGTLTVTNTGSSAIAGPLQIGFTNLPATITLANPTVPKNEGFFTIPGGLLPGKSAQILVRFNNPFNASITYTLVAYTGAL</sequence>
<proteinExistence type="predicted"/>
<evidence type="ECO:0000256" key="1">
    <source>
        <dbReference type="ARBA" id="ARBA00022729"/>
    </source>
</evidence>
<organism evidence="4 5">
    <name type="scientific">Tunturiibacter lichenicola</name>
    <dbReference type="NCBI Taxonomy" id="2051959"/>
    <lineage>
        <taxon>Bacteria</taxon>
        <taxon>Pseudomonadati</taxon>
        <taxon>Acidobacteriota</taxon>
        <taxon>Terriglobia</taxon>
        <taxon>Terriglobales</taxon>
        <taxon>Acidobacteriaceae</taxon>
        <taxon>Tunturiibacter</taxon>
    </lineage>
</organism>
<feature type="chain" id="PRO_5031419013" description="Bacterial Ig-like domain-containing protein" evidence="2">
    <location>
        <begin position="27"/>
        <end position="708"/>
    </location>
</feature>
<protein>
    <recommendedName>
        <fullName evidence="3">Bacterial Ig-like domain-containing protein</fullName>
    </recommendedName>
</protein>
<dbReference type="InterPro" id="IPR013517">
    <property type="entry name" value="FG-GAP"/>
</dbReference>
<evidence type="ECO:0000259" key="3">
    <source>
        <dbReference type="Pfam" id="PF16640"/>
    </source>
</evidence>
<feature type="domain" description="Bacterial Ig-like" evidence="3">
    <location>
        <begin position="34"/>
        <end position="132"/>
    </location>
</feature>
<name>A0A7Y9NIW5_9BACT</name>
<dbReference type="Proteomes" id="UP000534186">
    <property type="component" value="Unassembled WGS sequence"/>
</dbReference>
<dbReference type="Pfam" id="PF16640">
    <property type="entry name" value="Big_3_5"/>
    <property type="match status" value="1"/>
</dbReference>
<evidence type="ECO:0000256" key="2">
    <source>
        <dbReference type="SAM" id="SignalP"/>
    </source>
</evidence>
<dbReference type="AlphaFoldDB" id="A0A7Y9NIW5"/>
<evidence type="ECO:0000313" key="5">
    <source>
        <dbReference type="Proteomes" id="UP000534186"/>
    </source>
</evidence>
<dbReference type="Gene3D" id="2.40.128.340">
    <property type="match status" value="1"/>
</dbReference>
<dbReference type="Gene3D" id="2.130.10.130">
    <property type="entry name" value="Integrin alpha, N-terminal"/>
    <property type="match status" value="1"/>
</dbReference>
<dbReference type="Pfam" id="PF13517">
    <property type="entry name" value="FG-GAP_3"/>
    <property type="match status" value="3"/>
</dbReference>
<keyword evidence="1 2" id="KW-0732">Signal</keyword>
<dbReference type="InterPro" id="IPR028994">
    <property type="entry name" value="Integrin_alpha_N"/>
</dbReference>
<dbReference type="EMBL" id="JACCCV010000001">
    <property type="protein sequence ID" value="NYF50196.1"/>
    <property type="molecule type" value="Genomic_DNA"/>
</dbReference>
<dbReference type="SUPFAM" id="SSF69318">
    <property type="entry name" value="Integrin alpha N-terminal domain"/>
    <property type="match status" value="1"/>
</dbReference>
<comment type="caution">
    <text evidence="4">The sequence shown here is derived from an EMBL/GenBank/DDBJ whole genome shotgun (WGS) entry which is preliminary data.</text>
</comment>
<accession>A0A7Y9NIW5</accession>
<dbReference type="InterPro" id="IPR013783">
    <property type="entry name" value="Ig-like_fold"/>
</dbReference>
<dbReference type="InterPro" id="IPR032109">
    <property type="entry name" value="Big_3_5"/>
</dbReference>
<feature type="signal peptide" evidence="2">
    <location>
        <begin position="1"/>
        <end position="26"/>
    </location>
</feature>
<dbReference type="PANTHER" id="PTHR46580">
    <property type="entry name" value="SENSOR KINASE-RELATED"/>
    <property type="match status" value="1"/>
</dbReference>
<reference evidence="4 5" key="1">
    <citation type="submission" date="2020-07" db="EMBL/GenBank/DDBJ databases">
        <title>Genomic Encyclopedia of Type Strains, Phase IV (KMG-V): Genome sequencing to study the core and pangenomes of soil and plant-associated prokaryotes.</title>
        <authorList>
            <person name="Whitman W."/>
        </authorList>
    </citation>
    <scope>NUCLEOTIDE SEQUENCE [LARGE SCALE GENOMIC DNA]</scope>
    <source>
        <strain evidence="4 5">M8UP30</strain>
    </source>
</reference>
<dbReference type="Gene3D" id="2.60.40.10">
    <property type="entry name" value="Immunoglobulins"/>
    <property type="match status" value="1"/>
</dbReference>
<dbReference type="PANTHER" id="PTHR46580:SF4">
    <property type="entry name" value="ATP_GTP-BINDING PROTEIN"/>
    <property type="match status" value="1"/>
</dbReference>